<protein>
    <recommendedName>
        <fullName evidence="12 13">Phospho-N-acetylmuramoyl-pentapeptide-transferase</fullName>
        <ecNumber evidence="12 13">2.7.8.13</ecNumber>
    </recommendedName>
    <alternativeName>
        <fullName evidence="12">UDP-MurNAc-pentapeptide phosphotransferase</fullName>
    </alternativeName>
</protein>
<comment type="similarity">
    <text evidence="2 12">Belongs to the glycosyltransferase 4 family. MraY subfamily.</text>
</comment>
<comment type="function">
    <text evidence="12">Catalyzes the initial step of the lipid cycle reactions in the biosynthesis of the cell wall peptidoglycan: transfers peptidoglycan precursor phospho-MurNAc-pentapeptide from UDP-MurNAc-pentapeptide onto the lipid carrier undecaprenyl phosphate, yielding undecaprenyl-pyrophosphoryl-MurNAc-pentapeptide, known as lipid I.</text>
</comment>
<dbReference type="GO" id="GO:0046872">
    <property type="term" value="F:metal ion binding"/>
    <property type="evidence" value="ECO:0007669"/>
    <property type="project" value="UniProtKB-KW"/>
</dbReference>
<evidence type="ECO:0000256" key="1">
    <source>
        <dbReference type="ARBA" id="ARBA00004141"/>
    </source>
</evidence>
<evidence type="ECO:0000256" key="5">
    <source>
        <dbReference type="ARBA" id="ARBA00022692"/>
    </source>
</evidence>
<evidence type="ECO:0000313" key="15">
    <source>
        <dbReference type="EMBL" id="OGX81473.1"/>
    </source>
</evidence>
<dbReference type="NCBIfam" id="TIGR00445">
    <property type="entry name" value="mraY"/>
    <property type="match status" value="1"/>
</dbReference>
<dbReference type="GO" id="GO:0005886">
    <property type="term" value="C:plasma membrane"/>
    <property type="evidence" value="ECO:0007669"/>
    <property type="project" value="UniProtKB-SubCell"/>
</dbReference>
<dbReference type="Pfam" id="PF10555">
    <property type="entry name" value="MraY_sig1"/>
    <property type="match status" value="1"/>
</dbReference>
<dbReference type="InterPro" id="IPR000715">
    <property type="entry name" value="Glycosyl_transferase_4"/>
</dbReference>
<feature type="transmembrane region" description="Helical" evidence="12">
    <location>
        <begin position="303"/>
        <end position="324"/>
    </location>
</feature>
<dbReference type="InterPro" id="IPR003524">
    <property type="entry name" value="PNAcMuramoyl-5peptid_Trfase"/>
</dbReference>
<evidence type="ECO:0000256" key="12">
    <source>
        <dbReference type="HAMAP-Rule" id="MF_00038"/>
    </source>
</evidence>
<evidence type="ECO:0000256" key="10">
    <source>
        <dbReference type="ARBA" id="ARBA00023306"/>
    </source>
</evidence>
<evidence type="ECO:0000256" key="3">
    <source>
        <dbReference type="ARBA" id="ARBA00022618"/>
    </source>
</evidence>
<proteinExistence type="inferred from homology"/>
<organism evidence="15 16">
    <name type="scientific">Hymenobacter lapidarius</name>
    <dbReference type="NCBI Taxonomy" id="1908237"/>
    <lineage>
        <taxon>Bacteria</taxon>
        <taxon>Pseudomonadati</taxon>
        <taxon>Bacteroidota</taxon>
        <taxon>Cytophagia</taxon>
        <taxon>Cytophagales</taxon>
        <taxon>Hymenobacteraceae</taxon>
        <taxon>Hymenobacter</taxon>
    </lineage>
</organism>
<keyword evidence="10 12" id="KW-0131">Cell cycle</keyword>
<evidence type="ECO:0000256" key="11">
    <source>
        <dbReference type="ARBA" id="ARBA00023316"/>
    </source>
</evidence>
<dbReference type="GO" id="GO:0051992">
    <property type="term" value="F:UDP-N-acetylmuramoyl-L-alanyl-D-glutamyl-meso-2,6-diaminopimelyl-D-alanyl-D-alanine:undecaprenyl-phosphate transferase activity"/>
    <property type="evidence" value="ECO:0007669"/>
    <property type="project" value="RHEA"/>
</dbReference>
<dbReference type="GO" id="GO:0008963">
    <property type="term" value="F:phospho-N-acetylmuramoyl-pentapeptide-transferase activity"/>
    <property type="evidence" value="ECO:0007669"/>
    <property type="project" value="UniProtKB-UniRule"/>
</dbReference>
<evidence type="ECO:0000256" key="4">
    <source>
        <dbReference type="ARBA" id="ARBA00022679"/>
    </source>
</evidence>
<feature type="transmembrane region" description="Helical" evidence="12">
    <location>
        <begin position="239"/>
        <end position="259"/>
    </location>
</feature>
<feature type="transmembrane region" description="Helical" evidence="12">
    <location>
        <begin position="330"/>
        <end position="353"/>
    </location>
</feature>
<dbReference type="GO" id="GO:0071555">
    <property type="term" value="P:cell wall organization"/>
    <property type="evidence" value="ECO:0007669"/>
    <property type="project" value="UniProtKB-KW"/>
</dbReference>
<comment type="pathway">
    <text evidence="12">Cell wall biogenesis; peptidoglycan biosynthesis.</text>
</comment>
<keyword evidence="8 12" id="KW-1133">Transmembrane helix</keyword>
<dbReference type="PROSITE" id="PS01348">
    <property type="entry name" value="MRAY_2"/>
    <property type="match status" value="1"/>
</dbReference>
<dbReference type="UniPathway" id="UPA00219"/>
<comment type="caution">
    <text evidence="15">The sequence shown here is derived from an EMBL/GenBank/DDBJ whole genome shotgun (WGS) entry which is preliminary data.</text>
</comment>
<evidence type="ECO:0000256" key="14">
    <source>
        <dbReference type="PIRSR" id="PIRSR600715-1"/>
    </source>
</evidence>
<evidence type="ECO:0000256" key="9">
    <source>
        <dbReference type="ARBA" id="ARBA00023136"/>
    </source>
</evidence>
<evidence type="ECO:0000256" key="2">
    <source>
        <dbReference type="ARBA" id="ARBA00005583"/>
    </source>
</evidence>
<dbReference type="RefSeq" id="WP_070730806.1">
    <property type="nucleotide sequence ID" value="NZ_MDZB01000164.1"/>
</dbReference>
<keyword evidence="4 12" id="KW-0808">Transferase</keyword>
<keyword evidence="16" id="KW-1185">Reference proteome</keyword>
<feature type="transmembrane region" description="Helical" evidence="12">
    <location>
        <begin position="98"/>
        <end position="116"/>
    </location>
</feature>
<dbReference type="PROSITE" id="PS01347">
    <property type="entry name" value="MRAY_1"/>
    <property type="match status" value="1"/>
</dbReference>
<evidence type="ECO:0000256" key="6">
    <source>
        <dbReference type="ARBA" id="ARBA00022960"/>
    </source>
</evidence>
<keyword evidence="12 14" id="KW-0479">Metal-binding</keyword>
<feature type="transmembrane region" description="Helical" evidence="12">
    <location>
        <begin position="207"/>
        <end position="227"/>
    </location>
</feature>
<comment type="catalytic activity">
    <reaction evidence="12">
        <text>UDP-N-acetyl-alpha-D-muramoyl-L-alanyl-gamma-D-glutamyl-meso-2,6-diaminopimeloyl-D-alanyl-D-alanine + di-trans,octa-cis-undecaprenyl phosphate = di-trans,octa-cis-undecaprenyl diphospho-N-acetyl-alpha-D-muramoyl-L-alanyl-D-glutamyl-meso-2,6-diaminopimeloyl-D-alanyl-D-alanine + UMP</text>
        <dbReference type="Rhea" id="RHEA:28386"/>
        <dbReference type="ChEBI" id="CHEBI:57865"/>
        <dbReference type="ChEBI" id="CHEBI:60392"/>
        <dbReference type="ChEBI" id="CHEBI:61386"/>
        <dbReference type="ChEBI" id="CHEBI:61387"/>
        <dbReference type="EC" id="2.7.8.13"/>
    </reaction>
</comment>
<accession>A0A1G1SS70</accession>
<feature type="transmembrane region" description="Helical" evidence="12">
    <location>
        <begin position="384"/>
        <end position="403"/>
    </location>
</feature>
<evidence type="ECO:0000256" key="13">
    <source>
        <dbReference type="NCBIfam" id="TIGR00445"/>
    </source>
</evidence>
<keyword evidence="7 12" id="KW-0573">Peptidoglycan synthesis</keyword>
<dbReference type="Proteomes" id="UP000176294">
    <property type="component" value="Unassembled WGS sequence"/>
</dbReference>
<dbReference type="EMBL" id="MDZB01000164">
    <property type="protein sequence ID" value="OGX81473.1"/>
    <property type="molecule type" value="Genomic_DNA"/>
</dbReference>
<dbReference type="CDD" id="cd06852">
    <property type="entry name" value="GT_MraY"/>
    <property type="match status" value="1"/>
</dbReference>
<dbReference type="PANTHER" id="PTHR22926">
    <property type="entry name" value="PHOSPHO-N-ACETYLMURAMOYL-PENTAPEPTIDE-TRANSFERASE"/>
    <property type="match status" value="1"/>
</dbReference>
<reference evidence="15 16" key="1">
    <citation type="submission" date="2016-08" db="EMBL/GenBank/DDBJ databases">
        <title>Hymenobacter coccineus sp. nov., Hymenobacter lapidarius sp. nov. and Hymenobacter glacialis sp. nov., isolated from Antarctic soil.</title>
        <authorList>
            <person name="Sedlacek I."/>
            <person name="Kralova S."/>
            <person name="Kyrova K."/>
            <person name="Maslanova I."/>
            <person name="Stankova E."/>
            <person name="Vrbovska V."/>
            <person name="Nemec M."/>
            <person name="Bartak M."/>
            <person name="Svec P."/>
            <person name="Busse H.-J."/>
            <person name="Pantucek R."/>
        </authorList>
    </citation>
    <scope>NUCLEOTIDE SEQUENCE [LARGE SCALE GENOMIC DNA]</scope>
    <source>
        <strain evidence="15 16">CCM 8643</strain>
    </source>
</reference>
<name>A0A1G1SS70_9BACT</name>
<gene>
    <name evidence="12" type="primary">mraY</name>
    <name evidence="15" type="ORF">BEN47_05900</name>
</gene>
<evidence type="ECO:0000256" key="7">
    <source>
        <dbReference type="ARBA" id="ARBA00022984"/>
    </source>
</evidence>
<keyword evidence="12" id="KW-1003">Cell membrane</keyword>
<feature type="transmembrane region" description="Helical" evidence="12">
    <location>
        <begin position="136"/>
        <end position="153"/>
    </location>
</feature>
<dbReference type="GO" id="GO:0051301">
    <property type="term" value="P:cell division"/>
    <property type="evidence" value="ECO:0007669"/>
    <property type="project" value="UniProtKB-KW"/>
</dbReference>
<keyword evidence="3 12" id="KW-0132">Cell division</keyword>
<dbReference type="HAMAP" id="MF_00038">
    <property type="entry name" value="MraY"/>
    <property type="match status" value="1"/>
</dbReference>
<feature type="transmembrane region" description="Helical" evidence="12">
    <location>
        <begin position="75"/>
        <end position="92"/>
    </location>
</feature>
<dbReference type="GO" id="GO:0009252">
    <property type="term" value="P:peptidoglycan biosynthetic process"/>
    <property type="evidence" value="ECO:0007669"/>
    <property type="project" value="UniProtKB-UniRule"/>
</dbReference>
<keyword evidence="6 12" id="KW-0133">Cell shape</keyword>
<feature type="binding site" evidence="14">
    <location>
        <position position="307"/>
    </location>
    <ligand>
        <name>Mg(2+)</name>
        <dbReference type="ChEBI" id="CHEBI:18420"/>
    </ligand>
</feature>
<keyword evidence="5 12" id="KW-0812">Transmembrane</keyword>
<comment type="subcellular location">
    <subcellularLocation>
        <location evidence="12">Cell membrane</location>
        <topology evidence="12">Multi-pass membrane protein</topology>
    </subcellularLocation>
    <subcellularLocation>
        <location evidence="1">Membrane</location>
        <topology evidence="1">Multi-pass membrane protein</topology>
    </subcellularLocation>
</comment>
<dbReference type="AlphaFoldDB" id="A0A1G1SS70"/>
<dbReference type="GO" id="GO:0008360">
    <property type="term" value="P:regulation of cell shape"/>
    <property type="evidence" value="ECO:0007669"/>
    <property type="project" value="UniProtKB-KW"/>
</dbReference>
<feature type="binding site" evidence="14">
    <location>
        <position position="232"/>
    </location>
    <ligand>
        <name>Mg(2+)</name>
        <dbReference type="ChEBI" id="CHEBI:18420"/>
    </ligand>
</feature>
<keyword evidence="9 12" id="KW-0472">Membrane</keyword>
<sequence length="406" mass="45174">MLFYLFRYLNEHYHIPGLGVFQYTTFRAGLAVVISLLIALTFGHRLIKVLQKKQVGESIRDLGLQGQIEKKGTPTMGGLIIILAILVPVILLCRLRNIYIILMILSTVWLGLIGFLDDYIKVFRKNKEGLSGRFKVLGQVGLGITVGWVLFYSNEITVREYLQPNGQYSTIAATKIFKDVHLMITTVPFIKNNELNYGDLFATAGTFFNGLYGFLYIPIVIFLITAVSNGANITDGLDGLAAGTSAIIGITLAIFAFVSGNALLADYLDVMFIPDSGELVIFCTAFVGACIGFLWYNSYPAQVFMGDTGSLALGGIIAVLSLIVRKELLIPVLCGIFLIENLSVIVQVSYFKYTRRKYGEGRRLLRMSPLHHHYQKLGYHESKIVSRFWIVGIMLAVITVVTLKLR</sequence>
<keyword evidence="11 12" id="KW-0961">Cell wall biogenesis/degradation</keyword>
<dbReference type="InterPro" id="IPR018480">
    <property type="entry name" value="PNAcMuramoyl-5peptid_Trfase_CS"/>
</dbReference>
<dbReference type="STRING" id="1908237.BEN47_05900"/>
<keyword evidence="12 14" id="KW-0460">Magnesium</keyword>
<dbReference type="Pfam" id="PF00953">
    <property type="entry name" value="Glycos_transf_4"/>
    <property type="match status" value="1"/>
</dbReference>
<evidence type="ECO:0000256" key="8">
    <source>
        <dbReference type="ARBA" id="ARBA00022989"/>
    </source>
</evidence>
<dbReference type="EC" id="2.7.8.13" evidence="12 13"/>
<feature type="transmembrane region" description="Helical" evidence="12">
    <location>
        <begin position="20"/>
        <end position="43"/>
    </location>
</feature>
<evidence type="ECO:0000313" key="16">
    <source>
        <dbReference type="Proteomes" id="UP000176294"/>
    </source>
</evidence>
<dbReference type="OrthoDB" id="9805475at2"/>
<comment type="cofactor">
    <cofactor evidence="12 14">
        <name>Mg(2+)</name>
        <dbReference type="ChEBI" id="CHEBI:18420"/>
    </cofactor>
</comment>
<dbReference type="PANTHER" id="PTHR22926:SF5">
    <property type="entry name" value="PHOSPHO-N-ACETYLMURAMOYL-PENTAPEPTIDE-TRANSFERASE HOMOLOG"/>
    <property type="match status" value="1"/>
</dbReference>
<feature type="transmembrane region" description="Helical" evidence="12">
    <location>
        <begin position="279"/>
        <end position="296"/>
    </location>
</feature>